<comment type="pathway">
    <text evidence="2 15">Purine metabolism; IMP biosynthesis via de novo pathway; 5-amino-1-(5-phospho-D-ribosyl)imidazole from N(2)-formyl-N(1)-(5-phospho-D-ribosyl)glycinamide: step 2/2.</text>
</comment>
<evidence type="ECO:0000256" key="13">
    <source>
        <dbReference type="ARBA" id="ARBA00033093"/>
    </source>
</evidence>
<gene>
    <name evidence="15" type="primary">purM</name>
    <name evidence="18" type="ORF">GGQ96_000043</name>
</gene>
<evidence type="ECO:0000259" key="17">
    <source>
        <dbReference type="Pfam" id="PF02769"/>
    </source>
</evidence>
<dbReference type="PANTHER" id="PTHR10520">
    <property type="entry name" value="TRIFUNCTIONAL PURINE BIOSYNTHETIC PROTEIN ADENOSINE-3-RELATED"/>
    <property type="match status" value="1"/>
</dbReference>
<dbReference type="InterPro" id="IPR016188">
    <property type="entry name" value="PurM-like_N"/>
</dbReference>
<dbReference type="Gene3D" id="3.90.650.10">
    <property type="entry name" value="PurM-like C-terminal domain"/>
    <property type="match status" value="1"/>
</dbReference>
<dbReference type="EC" id="6.3.3.1" evidence="4 15"/>
<evidence type="ECO:0000256" key="10">
    <source>
        <dbReference type="ARBA" id="ARBA00022840"/>
    </source>
</evidence>
<evidence type="ECO:0000256" key="6">
    <source>
        <dbReference type="ARBA" id="ARBA00022490"/>
    </source>
</evidence>
<keyword evidence="6 15" id="KW-0963">Cytoplasm</keyword>
<dbReference type="Proteomes" id="UP000574769">
    <property type="component" value="Unassembled WGS sequence"/>
</dbReference>
<dbReference type="CDD" id="cd02196">
    <property type="entry name" value="PurM"/>
    <property type="match status" value="1"/>
</dbReference>
<comment type="subcellular location">
    <subcellularLocation>
        <location evidence="1 15">Cytoplasm</location>
    </subcellularLocation>
</comment>
<evidence type="ECO:0000256" key="15">
    <source>
        <dbReference type="HAMAP-Rule" id="MF_00741"/>
    </source>
</evidence>
<evidence type="ECO:0000256" key="9">
    <source>
        <dbReference type="ARBA" id="ARBA00022755"/>
    </source>
</evidence>
<sequence>MSDQPDSTTPAAPPSGAYTYADAGVSIAAGNALVRAIAPLARSTRRPGADADLGGFGGIFDLKAAGFADPLLVAANDGVGTKLKLAIEWDRHEGVGVDLVAMCANDLIVQGAEPLFFLDYYASGKLENGVAERVVASIAEGCKQAGCALIGGETAEMPGMYAPGDYDLAGFCVGAVEREQLLTGATIAAGDVVLGLASSGVHSNGFSLVRRLAADKGWKLDRPALFDQDRLMIDVLMAPTRIYVASLLPLLREGKIKGLAHITGGGLLENIPRVLPEGAHAVIDADAWPQPRLMAFLQAQGGIEPAEFARTFNCGIGMAVVVAAEAGEAVAAALDAAGETVFAIGRVEAGPRGCTVRGSAETWSARADWTATHHQ</sequence>
<accession>A0A7W7AF82</accession>
<keyword evidence="19" id="KW-1185">Reference proteome</keyword>
<protein>
    <recommendedName>
        <fullName evidence="5 15">Phosphoribosylformylglycinamidine cyclo-ligase</fullName>
        <ecNumber evidence="4 15">6.3.3.1</ecNumber>
    </recommendedName>
    <alternativeName>
        <fullName evidence="12 15">AIR synthase</fullName>
    </alternativeName>
    <alternativeName>
        <fullName evidence="13 15">AIRS</fullName>
    </alternativeName>
    <alternativeName>
        <fullName evidence="11 15">Phosphoribosyl-aminoimidazole synthetase</fullName>
    </alternativeName>
</protein>
<keyword evidence="7 15" id="KW-0436">Ligase</keyword>
<dbReference type="GO" id="GO:0005829">
    <property type="term" value="C:cytosol"/>
    <property type="evidence" value="ECO:0007669"/>
    <property type="project" value="TreeGrafter"/>
</dbReference>
<comment type="similarity">
    <text evidence="3 15">Belongs to the AIR synthase family.</text>
</comment>
<dbReference type="PANTHER" id="PTHR10520:SF12">
    <property type="entry name" value="TRIFUNCTIONAL PURINE BIOSYNTHETIC PROTEIN ADENOSINE-3"/>
    <property type="match status" value="1"/>
</dbReference>
<evidence type="ECO:0000256" key="2">
    <source>
        <dbReference type="ARBA" id="ARBA00004686"/>
    </source>
</evidence>
<dbReference type="GO" id="GO:0046084">
    <property type="term" value="P:adenine biosynthetic process"/>
    <property type="evidence" value="ECO:0007669"/>
    <property type="project" value="TreeGrafter"/>
</dbReference>
<feature type="domain" description="PurM-like N-terminal" evidence="16">
    <location>
        <begin position="72"/>
        <end position="176"/>
    </location>
</feature>
<reference evidence="18 19" key="1">
    <citation type="submission" date="2020-08" db="EMBL/GenBank/DDBJ databases">
        <title>Genomic Encyclopedia of Type Strains, Phase IV (KMG-IV): sequencing the most valuable type-strain genomes for metagenomic binning, comparative biology and taxonomic classification.</title>
        <authorList>
            <person name="Goeker M."/>
        </authorList>
    </citation>
    <scope>NUCLEOTIDE SEQUENCE [LARGE SCALE GENOMIC DNA]</scope>
    <source>
        <strain evidence="18 19">DSM 15867</strain>
    </source>
</reference>
<evidence type="ECO:0000256" key="4">
    <source>
        <dbReference type="ARBA" id="ARBA00013047"/>
    </source>
</evidence>
<dbReference type="NCBIfam" id="TIGR00878">
    <property type="entry name" value="purM"/>
    <property type="match status" value="1"/>
</dbReference>
<dbReference type="Pfam" id="PF02769">
    <property type="entry name" value="AIRS_C"/>
    <property type="match status" value="1"/>
</dbReference>
<dbReference type="InterPro" id="IPR004733">
    <property type="entry name" value="PurM_cligase"/>
</dbReference>
<keyword evidence="9 15" id="KW-0658">Purine biosynthesis</keyword>
<dbReference type="InterPro" id="IPR036921">
    <property type="entry name" value="PurM-like_N_sf"/>
</dbReference>
<evidence type="ECO:0000256" key="3">
    <source>
        <dbReference type="ARBA" id="ARBA00010280"/>
    </source>
</evidence>
<evidence type="ECO:0000313" key="19">
    <source>
        <dbReference type="Proteomes" id="UP000574769"/>
    </source>
</evidence>
<evidence type="ECO:0000256" key="12">
    <source>
        <dbReference type="ARBA" id="ARBA00032931"/>
    </source>
</evidence>
<keyword evidence="8 15" id="KW-0547">Nucleotide-binding</keyword>
<dbReference type="GO" id="GO:0004641">
    <property type="term" value="F:phosphoribosylformylglycinamidine cyclo-ligase activity"/>
    <property type="evidence" value="ECO:0007669"/>
    <property type="project" value="UniProtKB-UniRule"/>
</dbReference>
<dbReference type="AlphaFoldDB" id="A0A7W7AF82"/>
<dbReference type="GO" id="GO:0006189">
    <property type="term" value="P:'de novo' IMP biosynthetic process"/>
    <property type="evidence" value="ECO:0007669"/>
    <property type="project" value="UniProtKB-UniRule"/>
</dbReference>
<evidence type="ECO:0000259" key="16">
    <source>
        <dbReference type="Pfam" id="PF00586"/>
    </source>
</evidence>
<proteinExistence type="inferred from homology"/>
<evidence type="ECO:0000256" key="5">
    <source>
        <dbReference type="ARBA" id="ARBA00020367"/>
    </source>
</evidence>
<dbReference type="InterPro" id="IPR036676">
    <property type="entry name" value="PurM-like_C_sf"/>
</dbReference>
<evidence type="ECO:0000313" key="18">
    <source>
        <dbReference type="EMBL" id="MBB4615937.1"/>
    </source>
</evidence>
<name>A0A7W7AF82_9SPHN</name>
<evidence type="ECO:0000256" key="1">
    <source>
        <dbReference type="ARBA" id="ARBA00004496"/>
    </source>
</evidence>
<dbReference type="HAMAP" id="MF_00741">
    <property type="entry name" value="AIRS"/>
    <property type="match status" value="1"/>
</dbReference>
<comment type="catalytic activity">
    <reaction evidence="14 15">
        <text>2-formamido-N(1)-(5-O-phospho-beta-D-ribosyl)acetamidine + ATP = 5-amino-1-(5-phospho-beta-D-ribosyl)imidazole + ADP + phosphate + H(+)</text>
        <dbReference type="Rhea" id="RHEA:23032"/>
        <dbReference type="ChEBI" id="CHEBI:15378"/>
        <dbReference type="ChEBI" id="CHEBI:30616"/>
        <dbReference type="ChEBI" id="CHEBI:43474"/>
        <dbReference type="ChEBI" id="CHEBI:137981"/>
        <dbReference type="ChEBI" id="CHEBI:147287"/>
        <dbReference type="ChEBI" id="CHEBI:456216"/>
        <dbReference type="EC" id="6.3.3.1"/>
    </reaction>
</comment>
<evidence type="ECO:0000256" key="14">
    <source>
        <dbReference type="ARBA" id="ARBA00049057"/>
    </source>
</evidence>
<dbReference type="SUPFAM" id="SSF56042">
    <property type="entry name" value="PurM C-terminal domain-like"/>
    <property type="match status" value="1"/>
</dbReference>
<dbReference type="FunFam" id="3.30.1330.10:FF:000001">
    <property type="entry name" value="Phosphoribosylformylglycinamidine cyclo-ligase"/>
    <property type="match status" value="1"/>
</dbReference>
<evidence type="ECO:0000256" key="11">
    <source>
        <dbReference type="ARBA" id="ARBA00031908"/>
    </source>
</evidence>
<dbReference type="GO" id="GO:0004637">
    <property type="term" value="F:phosphoribosylamine-glycine ligase activity"/>
    <property type="evidence" value="ECO:0007669"/>
    <property type="project" value="TreeGrafter"/>
</dbReference>
<keyword evidence="10 15" id="KW-0067">ATP-binding</keyword>
<dbReference type="EMBL" id="JACHNY010000001">
    <property type="protein sequence ID" value="MBB4615937.1"/>
    <property type="molecule type" value="Genomic_DNA"/>
</dbReference>
<evidence type="ECO:0000256" key="7">
    <source>
        <dbReference type="ARBA" id="ARBA00022598"/>
    </source>
</evidence>
<organism evidence="18 19">
    <name type="scientific">Sphingomonas abaci</name>
    <dbReference type="NCBI Taxonomy" id="237611"/>
    <lineage>
        <taxon>Bacteria</taxon>
        <taxon>Pseudomonadati</taxon>
        <taxon>Pseudomonadota</taxon>
        <taxon>Alphaproteobacteria</taxon>
        <taxon>Sphingomonadales</taxon>
        <taxon>Sphingomonadaceae</taxon>
        <taxon>Sphingomonas</taxon>
    </lineage>
</organism>
<dbReference type="UniPathway" id="UPA00074">
    <property type="reaction ID" value="UER00129"/>
</dbReference>
<dbReference type="InterPro" id="IPR010918">
    <property type="entry name" value="PurM-like_C_dom"/>
</dbReference>
<dbReference type="Gene3D" id="3.30.1330.10">
    <property type="entry name" value="PurM-like, N-terminal domain"/>
    <property type="match status" value="1"/>
</dbReference>
<feature type="domain" description="PurM-like C-terminal" evidence="17">
    <location>
        <begin position="189"/>
        <end position="352"/>
    </location>
</feature>
<dbReference type="RefSeq" id="WP_184110448.1">
    <property type="nucleotide sequence ID" value="NZ_JACHNY010000001.1"/>
</dbReference>
<comment type="caution">
    <text evidence="18">The sequence shown here is derived from an EMBL/GenBank/DDBJ whole genome shotgun (WGS) entry which is preliminary data.</text>
</comment>
<dbReference type="Pfam" id="PF00586">
    <property type="entry name" value="AIRS"/>
    <property type="match status" value="1"/>
</dbReference>
<dbReference type="SUPFAM" id="SSF55326">
    <property type="entry name" value="PurM N-terminal domain-like"/>
    <property type="match status" value="1"/>
</dbReference>
<dbReference type="FunFam" id="3.90.650.10:FF:000011">
    <property type="entry name" value="Phosphoribosylformylglycinamidine cyclo-ligase"/>
    <property type="match status" value="1"/>
</dbReference>
<evidence type="ECO:0000256" key="8">
    <source>
        <dbReference type="ARBA" id="ARBA00022741"/>
    </source>
</evidence>
<dbReference type="GO" id="GO:0005524">
    <property type="term" value="F:ATP binding"/>
    <property type="evidence" value="ECO:0007669"/>
    <property type="project" value="UniProtKB-KW"/>
</dbReference>